<gene>
    <name evidence="1" type="ORF">FHS44_005609</name>
</gene>
<dbReference type="RefSeq" id="WP_184719808.1">
    <property type="nucleotide sequence ID" value="NZ_JACHJP010000007.1"/>
</dbReference>
<dbReference type="AlphaFoldDB" id="A0A7W7VQF9"/>
<name>A0A7W7VQF9_9ACTN</name>
<organism evidence="1 2">
    <name type="scientific">Streptosporangium saharense</name>
    <dbReference type="NCBI Taxonomy" id="1706840"/>
    <lineage>
        <taxon>Bacteria</taxon>
        <taxon>Bacillati</taxon>
        <taxon>Actinomycetota</taxon>
        <taxon>Actinomycetes</taxon>
        <taxon>Streptosporangiales</taxon>
        <taxon>Streptosporangiaceae</taxon>
        <taxon>Streptosporangium</taxon>
    </lineage>
</organism>
<evidence type="ECO:0000313" key="1">
    <source>
        <dbReference type="EMBL" id="MBB4918479.1"/>
    </source>
</evidence>
<reference evidence="1 2" key="1">
    <citation type="submission" date="2020-08" db="EMBL/GenBank/DDBJ databases">
        <title>Genomic Encyclopedia of Type Strains, Phase III (KMG-III): the genomes of soil and plant-associated and newly described type strains.</title>
        <authorList>
            <person name="Whitman W."/>
        </authorList>
    </citation>
    <scope>NUCLEOTIDE SEQUENCE [LARGE SCALE GENOMIC DNA]</scope>
    <source>
        <strain evidence="1 2">CECT 8840</strain>
    </source>
</reference>
<evidence type="ECO:0000313" key="2">
    <source>
        <dbReference type="Proteomes" id="UP000552644"/>
    </source>
</evidence>
<proteinExistence type="predicted"/>
<keyword evidence="2" id="KW-1185">Reference proteome</keyword>
<accession>A0A7W7VQF9</accession>
<protein>
    <submittedName>
        <fullName evidence="1">Uncharacterized protein</fullName>
    </submittedName>
</protein>
<sequence length="221" mass="24740">MLQTILLVLGLFVALVSMVSLVEGTSLPGVVADLRTKAARTRRLRRSRRDNAVYPYFYDVGLKNRAEAQPPAPVRGRVGVSRCGLQSVPMPPGMTPLYTLHYHGTGRLVPCTGEEVRRWRQAAVEYVTALREAGAALRAAHERARRCPVRLLPGGRRRIAAELRQARGRFRSVALAAAAAYRPTHDEIEHRLEREPVREPARGLRRGWRPAPLTAREQHPL</sequence>
<comment type="caution">
    <text evidence="1">The sequence shown here is derived from an EMBL/GenBank/DDBJ whole genome shotgun (WGS) entry which is preliminary data.</text>
</comment>
<dbReference type="EMBL" id="JACHJP010000007">
    <property type="protein sequence ID" value="MBB4918479.1"/>
    <property type="molecule type" value="Genomic_DNA"/>
</dbReference>
<dbReference type="Proteomes" id="UP000552644">
    <property type="component" value="Unassembled WGS sequence"/>
</dbReference>